<reference evidence="3" key="1">
    <citation type="submission" date="2016-10" db="EMBL/GenBank/DDBJ databases">
        <title>Frankia sp. NRRL B-16386 Genome sequencing.</title>
        <authorList>
            <person name="Ghodhbane-Gtari F."/>
            <person name="Swanson E."/>
            <person name="Gueddou A."/>
            <person name="Hezbri K."/>
            <person name="Ktari K."/>
            <person name="Nouioui I."/>
            <person name="Morris K."/>
            <person name="Simpson S."/>
            <person name="Abebe-Akele F."/>
            <person name="Thomas K."/>
            <person name="Gtari M."/>
            <person name="Tisa L.S."/>
        </authorList>
    </citation>
    <scope>NUCLEOTIDE SEQUENCE [LARGE SCALE GENOMIC DNA]</scope>
    <source>
        <strain evidence="3">NRRL B-16386</strain>
    </source>
</reference>
<feature type="region of interest" description="Disordered" evidence="1">
    <location>
        <begin position="86"/>
        <end position="106"/>
    </location>
</feature>
<name>A0A1V2I6X4_9ACTN</name>
<dbReference type="EMBL" id="MOMC01000056">
    <property type="protein sequence ID" value="ONH25860.1"/>
    <property type="molecule type" value="Genomic_DNA"/>
</dbReference>
<keyword evidence="3" id="KW-1185">Reference proteome</keyword>
<evidence type="ECO:0000313" key="3">
    <source>
        <dbReference type="Proteomes" id="UP000188929"/>
    </source>
</evidence>
<dbReference type="OrthoDB" id="5186342at2"/>
<protein>
    <submittedName>
        <fullName evidence="2">Uncharacterized protein</fullName>
    </submittedName>
</protein>
<organism evidence="2 3">
    <name type="scientific">Pseudofrankia asymbiotica</name>
    <dbReference type="NCBI Taxonomy" id="1834516"/>
    <lineage>
        <taxon>Bacteria</taxon>
        <taxon>Bacillati</taxon>
        <taxon>Actinomycetota</taxon>
        <taxon>Actinomycetes</taxon>
        <taxon>Frankiales</taxon>
        <taxon>Frankiaceae</taxon>
        <taxon>Pseudofrankia</taxon>
    </lineage>
</organism>
<evidence type="ECO:0000256" key="1">
    <source>
        <dbReference type="SAM" id="MobiDB-lite"/>
    </source>
</evidence>
<dbReference type="STRING" id="1834516.BL253_26390"/>
<dbReference type="InterPro" id="IPR010982">
    <property type="entry name" value="Lambda_DNA-bd_dom_sf"/>
</dbReference>
<evidence type="ECO:0000313" key="2">
    <source>
        <dbReference type="EMBL" id="ONH25860.1"/>
    </source>
</evidence>
<dbReference type="SUPFAM" id="SSF47413">
    <property type="entry name" value="lambda repressor-like DNA-binding domains"/>
    <property type="match status" value="1"/>
</dbReference>
<sequence length="140" mass="15392">MTNNGERHLRAVHEDWRSVATALGARMSTQRVSQQELALAAGVSVATLRVLQRGNGERRVQNSTLSAVSRALDWPDDHLVRVLLGDQYPEPTPGQGPAPGVGVARQPAVAARTDLPEQILRTLRRIERRVDDIARHLVKA</sequence>
<gene>
    <name evidence="2" type="ORF">BL253_26390</name>
</gene>
<dbReference type="AlphaFoldDB" id="A0A1V2I6X4"/>
<comment type="caution">
    <text evidence="2">The sequence shown here is derived from an EMBL/GenBank/DDBJ whole genome shotgun (WGS) entry which is preliminary data.</text>
</comment>
<accession>A0A1V2I6X4</accession>
<dbReference type="Gene3D" id="1.10.260.40">
    <property type="entry name" value="lambda repressor-like DNA-binding domains"/>
    <property type="match status" value="1"/>
</dbReference>
<dbReference type="GO" id="GO:0003677">
    <property type="term" value="F:DNA binding"/>
    <property type="evidence" value="ECO:0007669"/>
    <property type="project" value="InterPro"/>
</dbReference>
<dbReference type="RefSeq" id="WP_076820080.1">
    <property type="nucleotide sequence ID" value="NZ_MOMC01000056.1"/>
</dbReference>
<proteinExistence type="predicted"/>
<dbReference type="Proteomes" id="UP000188929">
    <property type="component" value="Unassembled WGS sequence"/>
</dbReference>